<dbReference type="GeneID" id="6758487"/>
<dbReference type="Proteomes" id="UP000009022">
    <property type="component" value="Unassembled WGS sequence"/>
</dbReference>
<dbReference type="HOGENOM" id="CLU_1087140_0_0_1"/>
<dbReference type="RefSeq" id="XP_002117222.1">
    <property type="nucleotide sequence ID" value="XM_002117186.1"/>
</dbReference>
<name>B3SAJ7_TRIAD</name>
<dbReference type="CTD" id="6758487"/>
<reference evidence="1 2" key="1">
    <citation type="journal article" date="2008" name="Nature">
        <title>The Trichoplax genome and the nature of placozoans.</title>
        <authorList>
            <person name="Srivastava M."/>
            <person name="Begovic E."/>
            <person name="Chapman J."/>
            <person name="Putnam N.H."/>
            <person name="Hellsten U."/>
            <person name="Kawashima T."/>
            <person name="Kuo A."/>
            <person name="Mitros T."/>
            <person name="Salamov A."/>
            <person name="Carpenter M.L."/>
            <person name="Signorovitch A.Y."/>
            <person name="Moreno M.A."/>
            <person name="Kamm K."/>
            <person name="Grimwood J."/>
            <person name="Schmutz J."/>
            <person name="Shapiro H."/>
            <person name="Grigoriev I.V."/>
            <person name="Buss L.W."/>
            <person name="Schierwater B."/>
            <person name="Dellaporta S.L."/>
            <person name="Rokhsar D.S."/>
        </authorList>
    </citation>
    <scope>NUCLEOTIDE SEQUENCE [LARGE SCALE GENOMIC DNA]</scope>
    <source>
        <strain evidence="1 2">Grell-BS-1999</strain>
    </source>
</reference>
<dbReference type="AlphaFoldDB" id="B3SAJ7"/>
<dbReference type="KEGG" id="tad:TRIADDRAFT_61284"/>
<proteinExistence type="predicted"/>
<gene>
    <name evidence="1" type="ORF">TRIADDRAFT_61284</name>
</gene>
<dbReference type="InParanoid" id="B3SAJ7"/>
<protein>
    <submittedName>
        <fullName evidence="1">Uncharacterized protein</fullName>
    </submittedName>
</protein>
<keyword evidence="2" id="KW-1185">Reference proteome</keyword>
<dbReference type="EMBL" id="DS985261">
    <property type="protein sequence ID" value="EDV20272.1"/>
    <property type="molecule type" value="Genomic_DNA"/>
</dbReference>
<evidence type="ECO:0000313" key="2">
    <source>
        <dbReference type="Proteomes" id="UP000009022"/>
    </source>
</evidence>
<organism evidence="1 2">
    <name type="scientific">Trichoplax adhaerens</name>
    <name type="common">Trichoplax reptans</name>
    <dbReference type="NCBI Taxonomy" id="10228"/>
    <lineage>
        <taxon>Eukaryota</taxon>
        <taxon>Metazoa</taxon>
        <taxon>Placozoa</taxon>
        <taxon>Uniplacotomia</taxon>
        <taxon>Trichoplacea</taxon>
        <taxon>Trichoplacidae</taxon>
        <taxon>Trichoplax</taxon>
    </lineage>
</organism>
<evidence type="ECO:0000313" key="1">
    <source>
        <dbReference type="EMBL" id="EDV20272.1"/>
    </source>
</evidence>
<accession>B3SAJ7</accession>
<dbReference type="OrthoDB" id="2020852at2759"/>
<sequence>MAAAGDIMEADRINAESCDGEMLTSEICKKESANISIYRWRYHGSTWKADRINAESCDGEMLTSKICEKESANISIYRYNESIICIKHDIPDSMAAAGDIMAIHGRRIAMINAKSCDGEMLTSKICTDYTGGSICRNYSTWKADRIKAKCYDGEILTSGTCERERESANISNVDGILSSIICIEYGTPDSMVAAGLVVDYTVQGVLQGSRERPLKSTNERSLKHSRDPKMILGLYSRCLSMLQITIGVVDLLPYVN</sequence>